<evidence type="ECO:0000259" key="1">
    <source>
        <dbReference type="Pfam" id="PF00109"/>
    </source>
</evidence>
<gene>
    <name evidence="2" type="ORF">GCM10010411_59770</name>
</gene>
<evidence type="ECO:0000313" key="2">
    <source>
        <dbReference type="EMBL" id="GAA2616684.1"/>
    </source>
</evidence>
<feature type="domain" description="Beta-ketoacyl synthase-like N-terminal" evidence="1">
    <location>
        <begin position="34"/>
        <end position="119"/>
    </location>
</feature>
<dbReference type="SUPFAM" id="SSF53901">
    <property type="entry name" value="Thiolase-like"/>
    <property type="match status" value="1"/>
</dbReference>
<proteinExistence type="predicted"/>
<dbReference type="Gene3D" id="3.40.47.10">
    <property type="match status" value="1"/>
</dbReference>
<protein>
    <recommendedName>
        <fullName evidence="1">Beta-ketoacyl synthase-like N-terminal domain-containing protein</fullName>
    </recommendedName>
</protein>
<reference evidence="3" key="1">
    <citation type="journal article" date="2019" name="Int. J. Syst. Evol. Microbiol.">
        <title>The Global Catalogue of Microorganisms (GCM) 10K type strain sequencing project: providing services to taxonomists for standard genome sequencing and annotation.</title>
        <authorList>
            <consortium name="The Broad Institute Genomics Platform"/>
            <consortium name="The Broad Institute Genome Sequencing Center for Infectious Disease"/>
            <person name="Wu L."/>
            <person name="Ma J."/>
        </authorList>
    </citation>
    <scope>NUCLEOTIDE SEQUENCE [LARGE SCALE GENOMIC DNA]</scope>
    <source>
        <strain evidence="3">JCM 6833</strain>
    </source>
</reference>
<accession>A0ABP6CKM6</accession>
<dbReference type="EMBL" id="BAAATD010000008">
    <property type="protein sequence ID" value="GAA2616684.1"/>
    <property type="molecule type" value="Genomic_DNA"/>
</dbReference>
<dbReference type="InterPro" id="IPR014030">
    <property type="entry name" value="Ketoacyl_synth_N"/>
</dbReference>
<dbReference type="InterPro" id="IPR016039">
    <property type="entry name" value="Thiolase-like"/>
</dbReference>
<comment type="caution">
    <text evidence="2">The sequence shown here is derived from an EMBL/GenBank/DDBJ whole genome shotgun (WGS) entry which is preliminary data.</text>
</comment>
<organism evidence="2 3">
    <name type="scientific">Actinomadura fulvescens</name>
    <dbReference type="NCBI Taxonomy" id="46160"/>
    <lineage>
        <taxon>Bacteria</taxon>
        <taxon>Bacillati</taxon>
        <taxon>Actinomycetota</taxon>
        <taxon>Actinomycetes</taxon>
        <taxon>Streptosporangiales</taxon>
        <taxon>Thermomonosporaceae</taxon>
        <taxon>Actinomadura</taxon>
    </lineage>
</organism>
<dbReference type="RefSeq" id="WP_344545798.1">
    <property type="nucleotide sequence ID" value="NZ_BAAATD010000008.1"/>
</dbReference>
<sequence length="190" mass="19894">MITWDDAKEMQVLGDGLAETADLASASRARTSFYADPVAWLVVDALERALEQADKRAQAACAETGVLAVSAYGTRHTMGTIARQVPRGRVSPLRFAGASPGSLAGLACIVLGFRGPSLLLCMPPETARPVALSIASNWMTTGLCEYVAVAEHTVTKNVHTATEDVGGAVHAVRGWIVQWRGGRASGAGGF</sequence>
<keyword evidence="3" id="KW-1185">Reference proteome</keyword>
<evidence type="ECO:0000313" key="3">
    <source>
        <dbReference type="Proteomes" id="UP001501509"/>
    </source>
</evidence>
<dbReference type="Proteomes" id="UP001501509">
    <property type="component" value="Unassembled WGS sequence"/>
</dbReference>
<name>A0ABP6CKM6_9ACTN</name>
<dbReference type="Pfam" id="PF00109">
    <property type="entry name" value="ketoacyl-synt"/>
    <property type="match status" value="1"/>
</dbReference>